<dbReference type="Proteomes" id="UP000019678">
    <property type="component" value="Unassembled WGS sequence"/>
</dbReference>
<evidence type="ECO:0000313" key="2">
    <source>
        <dbReference type="Proteomes" id="UP000019678"/>
    </source>
</evidence>
<evidence type="ECO:0000313" key="1">
    <source>
        <dbReference type="EMBL" id="EYF03401.1"/>
    </source>
</evidence>
<protein>
    <submittedName>
        <fullName evidence="1">Uncharacterized protein</fullName>
    </submittedName>
</protein>
<proteinExistence type="predicted"/>
<keyword evidence="2" id="KW-1185">Reference proteome</keyword>
<accession>A0A017T491</accession>
<sequence>MSPLTSLARTDEVEGCTKLVTSILQTTMTLEEHASAEPLRRLIGELHDNVAAHASGRGYSALQVYADRAEFAVCDFGCGFLRNVRRVAPDVDSHEKSSWKFQS</sequence>
<dbReference type="STRING" id="1192034.CAP_5594"/>
<dbReference type="AlphaFoldDB" id="A0A017T491"/>
<dbReference type="RefSeq" id="WP_197041365.1">
    <property type="nucleotide sequence ID" value="NZ_ASRX01000047.1"/>
</dbReference>
<gene>
    <name evidence="1" type="ORF">CAP_5594</name>
</gene>
<dbReference type="EMBL" id="ASRX01000047">
    <property type="protein sequence ID" value="EYF03401.1"/>
    <property type="molecule type" value="Genomic_DNA"/>
</dbReference>
<reference evidence="1 2" key="1">
    <citation type="submission" date="2013-05" db="EMBL/GenBank/DDBJ databases">
        <title>Genome assembly of Chondromyces apiculatus DSM 436.</title>
        <authorList>
            <person name="Sharma G."/>
            <person name="Khatri I."/>
            <person name="Kaur C."/>
            <person name="Mayilraj S."/>
            <person name="Subramanian S."/>
        </authorList>
    </citation>
    <scope>NUCLEOTIDE SEQUENCE [LARGE SCALE GENOMIC DNA]</scope>
    <source>
        <strain evidence="1 2">DSM 436</strain>
    </source>
</reference>
<comment type="caution">
    <text evidence="1">The sequence shown here is derived from an EMBL/GenBank/DDBJ whole genome shotgun (WGS) entry which is preliminary data.</text>
</comment>
<name>A0A017T491_9BACT</name>
<organism evidence="1 2">
    <name type="scientific">Chondromyces apiculatus DSM 436</name>
    <dbReference type="NCBI Taxonomy" id="1192034"/>
    <lineage>
        <taxon>Bacteria</taxon>
        <taxon>Pseudomonadati</taxon>
        <taxon>Myxococcota</taxon>
        <taxon>Polyangia</taxon>
        <taxon>Polyangiales</taxon>
        <taxon>Polyangiaceae</taxon>
        <taxon>Chondromyces</taxon>
    </lineage>
</organism>